<gene>
    <name evidence="1" type="ORF">MYCIT1_LOCUS7738</name>
</gene>
<dbReference type="AlphaFoldDB" id="A0AAD2GXZ3"/>
<comment type="caution">
    <text evidence="1">The sequence shown here is derived from an EMBL/GenBank/DDBJ whole genome shotgun (WGS) entry which is preliminary data.</text>
</comment>
<sequence>KPSRPQGRRTPDRVIVDMTASCEDVILTPAPLCKAFNQALPSTIRVRGVSWTKRGNLVIYPDPDICKASDILHHQDALWDIIWTETKRVQAVEGEGSPTPPTPDFFLDKPWHSVVIHNVPIPSGDPTPETLDEAIEELSN</sequence>
<evidence type="ECO:0000313" key="1">
    <source>
        <dbReference type="EMBL" id="CAK5266159.1"/>
    </source>
</evidence>
<protein>
    <submittedName>
        <fullName evidence="1">Uncharacterized protein</fullName>
    </submittedName>
</protein>
<reference evidence="1" key="1">
    <citation type="submission" date="2023-11" db="EMBL/GenBank/DDBJ databases">
        <authorList>
            <person name="De Vega J J."/>
            <person name="De Vega J J."/>
        </authorList>
    </citation>
    <scope>NUCLEOTIDE SEQUENCE</scope>
</reference>
<organism evidence="1 2">
    <name type="scientific">Mycena citricolor</name>
    <dbReference type="NCBI Taxonomy" id="2018698"/>
    <lineage>
        <taxon>Eukaryota</taxon>
        <taxon>Fungi</taxon>
        <taxon>Dikarya</taxon>
        <taxon>Basidiomycota</taxon>
        <taxon>Agaricomycotina</taxon>
        <taxon>Agaricomycetes</taxon>
        <taxon>Agaricomycetidae</taxon>
        <taxon>Agaricales</taxon>
        <taxon>Marasmiineae</taxon>
        <taxon>Mycenaceae</taxon>
        <taxon>Mycena</taxon>
    </lineage>
</organism>
<feature type="non-terminal residue" evidence="1">
    <location>
        <position position="1"/>
    </location>
</feature>
<evidence type="ECO:0000313" key="2">
    <source>
        <dbReference type="Proteomes" id="UP001295794"/>
    </source>
</evidence>
<keyword evidence="2" id="KW-1185">Reference proteome</keyword>
<accession>A0AAD2GXZ3</accession>
<dbReference type="EMBL" id="CAVNYO010000108">
    <property type="protein sequence ID" value="CAK5266159.1"/>
    <property type="molecule type" value="Genomic_DNA"/>
</dbReference>
<proteinExistence type="predicted"/>
<dbReference type="Proteomes" id="UP001295794">
    <property type="component" value="Unassembled WGS sequence"/>
</dbReference>
<name>A0AAD2GXZ3_9AGAR</name>
<feature type="non-terminal residue" evidence="1">
    <location>
        <position position="140"/>
    </location>
</feature>